<evidence type="ECO:0000256" key="9">
    <source>
        <dbReference type="ARBA" id="ARBA00040965"/>
    </source>
</evidence>
<evidence type="ECO:0000313" key="14">
    <source>
        <dbReference type="EMBL" id="KAF4309894.1"/>
    </source>
</evidence>
<evidence type="ECO:0000256" key="10">
    <source>
        <dbReference type="ARBA" id="ARBA00041392"/>
    </source>
</evidence>
<dbReference type="PROSITE" id="PS51147">
    <property type="entry name" value="PFTA"/>
    <property type="match status" value="5"/>
</dbReference>
<dbReference type="EC" id="2.5.1.58" evidence="4"/>
<keyword evidence="8" id="KW-0460">Magnesium</keyword>
<dbReference type="Pfam" id="PF01239">
    <property type="entry name" value="PPTA"/>
    <property type="match status" value="5"/>
</dbReference>
<dbReference type="InterPro" id="IPR002088">
    <property type="entry name" value="Prenyl_trans_a"/>
</dbReference>
<reference evidence="14" key="1">
    <citation type="submission" date="2020-04" db="EMBL/GenBank/DDBJ databases">
        <title>Genome Assembly and Annotation of Botryosphaeria dothidea sdau 11-99, a Latent Pathogen of Apple Fruit Ring Rot in China.</title>
        <authorList>
            <person name="Yu C."/>
            <person name="Diao Y."/>
            <person name="Lu Q."/>
            <person name="Zhao J."/>
            <person name="Cui S."/>
            <person name="Peng C."/>
            <person name="He B."/>
            <person name="Liu H."/>
        </authorList>
    </citation>
    <scope>NUCLEOTIDE SEQUENCE [LARGE SCALE GENOMIC DNA]</scope>
    <source>
        <strain evidence="14">Sdau11-99</strain>
    </source>
</reference>
<evidence type="ECO:0000256" key="12">
    <source>
        <dbReference type="ARBA" id="ARBA00043086"/>
    </source>
</evidence>
<comment type="cofactor">
    <cofactor evidence="1">
        <name>Mg(2+)</name>
        <dbReference type="ChEBI" id="CHEBI:18420"/>
    </cofactor>
</comment>
<evidence type="ECO:0000256" key="6">
    <source>
        <dbReference type="ARBA" id="ARBA00022679"/>
    </source>
</evidence>
<dbReference type="SUPFAM" id="SSF48439">
    <property type="entry name" value="Protein prenylyltransferase"/>
    <property type="match status" value="1"/>
</dbReference>
<evidence type="ECO:0000256" key="4">
    <source>
        <dbReference type="ARBA" id="ARBA00012702"/>
    </source>
</evidence>
<protein>
    <recommendedName>
        <fullName evidence="9">Protein farnesyltransferase/geranylgeranyltransferase type-1 subunit alpha</fullName>
        <ecNumber evidence="4">2.5.1.58</ecNumber>
        <ecNumber evidence="3">2.5.1.59</ecNumber>
    </recommendedName>
    <alternativeName>
        <fullName evidence="12">CAAX farnesyltransferase subunit alpha</fullName>
    </alternativeName>
    <alternativeName>
        <fullName evidence="11">FTase-alpha</fullName>
    </alternativeName>
    <alternativeName>
        <fullName evidence="10">Ras proteins prenyltransferase subunit alpha</fullName>
    </alternativeName>
    <alternativeName>
        <fullName evidence="13">Type I protein geranyl-geranyltransferase subunit alpha</fullName>
    </alternativeName>
</protein>
<name>A0A8H4N3R6_9PEZI</name>
<evidence type="ECO:0000256" key="2">
    <source>
        <dbReference type="ARBA" id="ARBA00006734"/>
    </source>
</evidence>
<dbReference type="PANTHER" id="PTHR11129:SF1">
    <property type="entry name" value="PROTEIN FARNESYLTRANSFERASE_GERANYLGERANYLTRANSFERASE TYPE-1 SUBUNIT ALPHA"/>
    <property type="match status" value="1"/>
</dbReference>
<sequence length="307" mass="35619">MPDYAESDEWKDVEPIPLDEGGPNALAAIAYPEEYEEAMSYLRAIMAKNEMSDRALDLTEDIIHYNPAHYTVWLYRAKIVLALGKDLRKELDWLNAAALKNLKNYQIWHHRQTIVDNLADPTGEQEFIARMLTKDSKNYHVWSYRQWLVGRFDLWDKGEIEAVEALLREDVRNNSAWNHRWFLVFGGNSDNFSEKKVLDREMDYAKAAIKLAPQNQSPWNYLRGLVRHAKLPLSTLKEVALQYASVDKPDEISSTHALDLLADIYSEESSKEDAAKALDLLATRYDPIRENYWNYRKSLLDQPKVVA</sequence>
<keyword evidence="15" id="KW-1185">Reference proteome</keyword>
<comment type="similarity">
    <text evidence="2">Belongs to the protein prenyltransferase subunit alpha family.</text>
</comment>
<evidence type="ECO:0000256" key="1">
    <source>
        <dbReference type="ARBA" id="ARBA00001946"/>
    </source>
</evidence>
<dbReference type="Gene3D" id="1.25.40.120">
    <property type="entry name" value="Protein prenylyltransferase"/>
    <property type="match status" value="1"/>
</dbReference>
<dbReference type="GO" id="GO:0004662">
    <property type="term" value="F:CAAX-protein geranylgeranyltransferase activity"/>
    <property type="evidence" value="ECO:0007669"/>
    <property type="project" value="UniProtKB-EC"/>
</dbReference>
<dbReference type="EMBL" id="WWBZ02000016">
    <property type="protein sequence ID" value="KAF4309894.1"/>
    <property type="molecule type" value="Genomic_DNA"/>
</dbReference>
<dbReference type="OrthoDB" id="272289at2759"/>
<evidence type="ECO:0000256" key="11">
    <source>
        <dbReference type="ARBA" id="ARBA00042436"/>
    </source>
</evidence>
<dbReference type="GO" id="GO:0005965">
    <property type="term" value="C:protein farnesyltransferase complex"/>
    <property type="evidence" value="ECO:0007669"/>
    <property type="project" value="TreeGrafter"/>
</dbReference>
<evidence type="ECO:0000256" key="5">
    <source>
        <dbReference type="ARBA" id="ARBA00022602"/>
    </source>
</evidence>
<dbReference type="GO" id="GO:0005953">
    <property type="term" value="C:CAAX-protein geranylgeranyltransferase complex"/>
    <property type="evidence" value="ECO:0007669"/>
    <property type="project" value="TreeGrafter"/>
</dbReference>
<dbReference type="Proteomes" id="UP000572817">
    <property type="component" value="Unassembled WGS sequence"/>
</dbReference>
<evidence type="ECO:0000256" key="3">
    <source>
        <dbReference type="ARBA" id="ARBA00012700"/>
    </source>
</evidence>
<keyword evidence="5" id="KW-0637">Prenyltransferase</keyword>
<evidence type="ECO:0000256" key="13">
    <source>
        <dbReference type="ARBA" id="ARBA00043219"/>
    </source>
</evidence>
<evidence type="ECO:0000256" key="7">
    <source>
        <dbReference type="ARBA" id="ARBA00022737"/>
    </source>
</evidence>
<keyword evidence="6" id="KW-0808">Transferase</keyword>
<organism evidence="14 15">
    <name type="scientific">Botryosphaeria dothidea</name>
    <dbReference type="NCBI Taxonomy" id="55169"/>
    <lineage>
        <taxon>Eukaryota</taxon>
        <taxon>Fungi</taxon>
        <taxon>Dikarya</taxon>
        <taxon>Ascomycota</taxon>
        <taxon>Pezizomycotina</taxon>
        <taxon>Dothideomycetes</taxon>
        <taxon>Dothideomycetes incertae sedis</taxon>
        <taxon>Botryosphaeriales</taxon>
        <taxon>Botryosphaeriaceae</taxon>
        <taxon>Botryosphaeria</taxon>
    </lineage>
</organism>
<accession>A0A8H4N3R6</accession>
<comment type="caution">
    <text evidence="14">The sequence shown here is derived from an EMBL/GenBank/DDBJ whole genome shotgun (WGS) entry which is preliminary data.</text>
</comment>
<dbReference type="PANTHER" id="PTHR11129">
    <property type="entry name" value="PROTEIN FARNESYLTRANSFERASE ALPHA SUBUNIT/RAB GERANYLGERANYL TRANSFERASE ALPHA SUBUNIT"/>
    <property type="match status" value="1"/>
</dbReference>
<dbReference type="EC" id="2.5.1.59" evidence="3"/>
<dbReference type="AlphaFoldDB" id="A0A8H4N3R6"/>
<evidence type="ECO:0000313" key="15">
    <source>
        <dbReference type="Proteomes" id="UP000572817"/>
    </source>
</evidence>
<gene>
    <name evidence="14" type="ORF">GTA08_BOTSDO02863</name>
</gene>
<proteinExistence type="inferred from homology"/>
<evidence type="ECO:0000256" key="8">
    <source>
        <dbReference type="ARBA" id="ARBA00022842"/>
    </source>
</evidence>
<dbReference type="GO" id="GO:0004660">
    <property type="term" value="F:protein farnesyltransferase activity"/>
    <property type="evidence" value="ECO:0007669"/>
    <property type="project" value="UniProtKB-EC"/>
</dbReference>
<keyword evidence="7" id="KW-0677">Repeat</keyword>